<dbReference type="SUPFAM" id="SSF158499">
    <property type="entry name" value="DnaD domain-like"/>
    <property type="match status" value="1"/>
</dbReference>
<sequence length="234" mass="27181">MNNRFRNEAGHWAEGAAFALEAGVVQIPYVLLRHYRNLQLSDAEVMLLIQLLAFRQAEHNEFPTLDQLMERMGLSAEALGKMLQKLMQEGWISIESGSYEQSDVQYERYQFTGLYRKLAEHLAAERRPAVSAEQDEDLFSLGYALEGKRNLFTIFEREFGRPLSPMELETISGWVDQDQYSEDLILMALKESVFAGKVHFRYIDRILLEWSRNRVRNAEDVKAYTQKFRTGGRS</sequence>
<dbReference type="Pfam" id="PF21984">
    <property type="entry name" value="DnaD_N"/>
    <property type="match status" value="1"/>
</dbReference>
<organism evidence="4 5">
    <name type="scientific">Paenibacillus enshidis</name>
    <dbReference type="NCBI Taxonomy" id="1458439"/>
    <lineage>
        <taxon>Bacteria</taxon>
        <taxon>Bacillati</taxon>
        <taxon>Bacillota</taxon>
        <taxon>Bacilli</taxon>
        <taxon>Bacillales</taxon>
        <taxon>Paenibacillaceae</taxon>
        <taxon>Paenibacillus</taxon>
    </lineage>
</organism>
<feature type="domain" description="DnaB/C C-terminal" evidence="2">
    <location>
        <begin position="152"/>
        <end position="224"/>
    </location>
</feature>
<dbReference type="InterPro" id="IPR006343">
    <property type="entry name" value="DnaB/C_C"/>
</dbReference>
<gene>
    <name evidence="4" type="ORF">ACE41H_03870</name>
</gene>
<keyword evidence="5" id="KW-1185">Reference proteome</keyword>
<accession>A0ABV5APY1</accession>
<dbReference type="Pfam" id="PF07261">
    <property type="entry name" value="DnaB_2"/>
    <property type="match status" value="1"/>
</dbReference>
<evidence type="ECO:0000259" key="2">
    <source>
        <dbReference type="Pfam" id="PF07261"/>
    </source>
</evidence>
<evidence type="ECO:0000256" key="1">
    <source>
        <dbReference type="ARBA" id="ARBA00093462"/>
    </source>
</evidence>
<dbReference type="SUPFAM" id="SSF46785">
    <property type="entry name" value="Winged helix' DNA-binding domain"/>
    <property type="match status" value="1"/>
</dbReference>
<dbReference type="Proteomes" id="UP001580346">
    <property type="component" value="Unassembled WGS sequence"/>
</dbReference>
<comment type="caution">
    <text evidence="4">The sequence shown here is derived from an EMBL/GenBank/DDBJ whole genome shotgun (WGS) entry which is preliminary data.</text>
</comment>
<dbReference type="PANTHER" id="PTHR37293:SF6">
    <property type="entry name" value="DNA REPLICATION PROTEIN DNAD"/>
    <property type="match status" value="1"/>
</dbReference>
<name>A0ABV5APY1_9BACL</name>
<dbReference type="InterPro" id="IPR036390">
    <property type="entry name" value="WH_DNA-bd_sf"/>
</dbReference>
<dbReference type="InterPro" id="IPR053162">
    <property type="entry name" value="DnaD"/>
</dbReference>
<evidence type="ECO:0000313" key="4">
    <source>
        <dbReference type="EMBL" id="MFB5265924.1"/>
    </source>
</evidence>
<comment type="similarity">
    <text evidence="1">Belongs to the DnaB/DnaD family.</text>
</comment>
<feature type="domain" description="DnaD N-terminal" evidence="3">
    <location>
        <begin position="27"/>
        <end position="125"/>
    </location>
</feature>
<dbReference type="NCBIfam" id="TIGR01446">
    <property type="entry name" value="DnaD_dom"/>
    <property type="match status" value="1"/>
</dbReference>
<dbReference type="Gene3D" id="1.10.10.630">
    <property type="entry name" value="DnaD domain-like"/>
    <property type="match status" value="1"/>
</dbReference>
<dbReference type="Gene3D" id="1.10.10.10">
    <property type="entry name" value="Winged helix-like DNA-binding domain superfamily/Winged helix DNA-binding domain"/>
    <property type="match status" value="1"/>
</dbReference>
<dbReference type="RefSeq" id="WP_375353475.1">
    <property type="nucleotide sequence ID" value="NZ_JBHHMI010000002.1"/>
</dbReference>
<evidence type="ECO:0000259" key="3">
    <source>
        <dbReference type="Pfam" id="PF21984"/>
    </source>
</evidence>
<evidence type="ECO:0000313" key="5">
    <source>
        <dbReference type="Proteomes" id="UP001580346"/>
    </source>
</evidence>
<dbReference type="PANTHER" id="PTHR37293">
    <property type="entry name" value="PHAGE REPLICATION PROTEIN-RELATED"/>
    <property type="match status" value="1"/>
</dbReference>
<proteinExistence type="inferred from homology"/>
<dbReference type="InterPro" id="IPR036388">
    <property type="entry name" value="WH-like_DNA-bd_sf"/>
</dbReference>
<dbReference type="InterPro" id="IPR053843">
    <property type="entry name" value="DnaD_N"/>
</dbReference>
<reference evidence="4 5" key="1">
    <citation type="submission" date="2024-09" db="EMBL/GenBank/DDBJ databases">
        <title>Paenibacillus zeirhizospherea sp. nov., isolated from surface of the maize (Zea mays) roots in a horticulture field, Hungary.</title>
        <authorList>
            <person name="Marton D."/>
            <person name="Farkas M."/>
            <person name="Bedics A."/>
            <person name="Toth E."/>
            <person name="Tancsics A."/>
            <person name="Boka K."/>
            <person name="Maroti G."/>
            <person name="Kriszt B."/>
            <person name="Cserhati M."/>
        </authorList>
    </citation>
    <scope>NUCLEOTIDE SEQUENCE [LARGE SCALE GENOMIC DNA]</scope>
    <source>
        <strain evidence="4 5">KCTC 33519</strain>
    </source>
</reference>
<dbReference type="EMBL" id="JBHHMI010000002">
    <property type="protein sequence ID" value="MFB5265924.1"/>
    <property type="molecule type" value="Genomic_DNA"/>
</dbReference>
<protein>
    <submittedName>
        <fullName evidence="4">DnaD domain protein</fullName>
    </submittedName>
</protein>
<dbReference type="InterPro" id="IPR034829">
    <property type="entry name" value="DnaD-like_sf"/>
</dbReference>